<dbReference type="Proteomes" id="UP000019489">
    <property type="component" value="Unassembled WGS sequence"/>
</dbReference>
<gene>
    <name evidence="2" type="ORF">N865_21830</name>
</gene>
<dbReference type="AlphaFoldDB" id="W9G2W3"/>
<protein>
    <submittedName>
        <fullName evidence="2">Uncharacterized protein</fullName>
    </submittedName>
</protein>
<evidence type="ECO:0000313" key="3">
    <source>
        <dbReference type="Proteomes" id="UP000019489"/>
    </source>
</evidence>
<keyword evidence="3" id="KW-1185">Reference proteome</keyword>
<accession>W9G2W3</accession>
<dbReference type="STRING" id="1386089.N865_21830"/>
<dbReference type="EMBL" id="AWSA01000087">
    <property type="protein sequence ID" value="EWS99621.1"/>
    <property type="molecule type" value="Genomic_DNA"/>
</dbReference>
<proteinExistence type="predicted"/>
<feature type="compositionally biased region" description="Basic and acidic residues" evidence="1">
    <location>
        <begin position="28"/>
        <end position="52"/>
    </location>
</feature>
<sequence>MGTSRNPGLASVGPARAGTPEGNEDVEDVLHGNRTQRDVGEGGEHGVRERESPPSGIRAVTTRQGVGAPGGKEPAGDVGQEVEAVDRDVDGDEAEPQRDGAVR</sequence>
<evidence type="ECO:0000256" key="1">
    <source>
        <dbReference type="SAM" id="MobiDB-lite"/>
    </source>
</evidence>
<name>W9G2W3_9MICO</name>
<organism evidence="2 3">
    <name type="scientific">Intrasporangium oryzae NRRL B-24470</name>
    <dbReference type="NCBI Taxonomy" id="1386089"/>
    <lineage>
        <taxon>Bacteria</taxon>
        <taxon>Bacillati</taxon>
        <taxon>Actinomycetota</taxon>
        <taxon>Actinomycetes</taxon>
        <taxon>Micrococcales</taxon>
        <taxon>Intrasporangiaceae</taxon>
        <taxon>Intrasporangium</taxon>
    </lineage>
</organism>
<reference evidence="2 3" key="1">
    <citation type="submission" date="2013-08" db="EMBL/GenBank/DDBJ databases">
        <title>Intrasporangium oryzae NRRL B-24470.</title>
        <authorList>
            <person name="Liu H."/>
            <person name="Wang G."/>
        </authorList>
    </citation>
    <scope>NUCLEOTIDE SEQUENCE [LARGE SCALE GENOMIC DNA]</scope>
    <source>
        <strain evidence="2 3">NRRL B-24470</strain>
    </source>
</reference>
<evidence type="ECO:0000313" key="2">
    <source>
        <dbReference type="EMBL" id="EWS99621.1"/>
    </source>
</evidence>
<dbReference type="RefSeq" id="WP_034810214.1">
    <property type="nucleotide sequence ID" value="NZ_AWSA01000087.1"/>
</dbReference>
<feature type="region of interest" description="Disordered" evidence="1">
    <location>
        <begin position="1"/>
        <end position="103"/>
    </location>
</feature>
<comment type="caution">
    <text evidence="2">The sequence shown here is derived from an EMBL/GenBank/DDBJ whole genome shotgun (WGS) entry which is preliminary data.</text>
</comment>